<dbReference type="RefSeq" id="WP_197171342.1">
    <property type="nucleotide sequence ID" value="NZ_SJPY01000003.1"/>
</dbReference>
<evidence type="ECO:0000256" key="2">
    <source>
        <dbReference type="SAM" id="Phobius"/>
    </source>
</evidence>
<comment type="caution">
    <text evidence="3">The sequence shown here is derived from an EMBL/GenBank/DDBJ whole genome shotgun (WGS) entry which is preliminary data.</text>
</comment>
<keyword evidence="2" id="KW-0472">Membrane</keyword>
<keyword evidence="2" id="KW-0812">Transmembrane</keyword>
<evidence type="ECO:0000313" key="3">
    <source>
        <dbReference type="EMBL" id="TWU43285.1"/>
    </source>
</evidence>
<feature type="region of interest" description="Disordered" evidence="1">
    <location>
        <begin position="650"/>
        <end position="759"/>
    </location>
</feature>
<reference evidence="3 4" key="1">
    <citation type="submission" date="2019-02" db="EMBL/GenBank/DDBJ databases">
        <title>Deep-cultivation of Planctomycetes and their phenomic and genomic characterization uncovers novel biology.</title>
        <authorList>
            <person name="Wiegand S."/>
            <person name="Jogler M."/>
            <person name="Boedeker C."/>
            <person name="Pinto D."/>
            <person name="Vollmers J."/>
            <person name="Rivas-Marin E."/>
            <person name="Kohn T."/>
            <person name="Peeters S.H."/>
            <person name="Heuer A."/>
            <person name="Rast P."/>
            <person name="Oberbeckmann S."/>
            <person name="Bunk B."/>
            <person name="Jeske O."/>
            <person name="Meyerdierks A."/>
            <person name="Storesund J.E."/>
            <person name="Kallscheuer N."/>
            <person name="Luecker S."/>
            <person name="Lage O.M."/>
            <person name="Pohl T."/>
            <person name="Merkel B.J."/>
            <person name="Hornburger P."/>
            <person name="Mueller R.-W."/>
            <person name="Bruemmer F."/>
            <person name="Labrenz M."/>
            <person name="Spormann A.M."/>
            <person name="Op Den Camp H."/>
            <person name="Overmann J."/>
            <person name="Amann R."/>
            <person name="Jetten M.S.M."/>
            <person name="Mascher T."/>
            <person name="Medema M.H."/>
            <person name="Devos D.P."/>
            <person name="Kaster A.-K."/>
            <person name="Ovreas L."/>
            <person name="Rohde M."/>
            <person name="Galperin M.Y."/>
            <person name="Jogler C."/>
        </authorList>
    </citation>
    <scope>NUCLEOTIDE SEQUENCE [LARGE SCALE GENOMIC DNA]</scope>
    <source>
        <strain evidence="3 4">Q31b</strain>
    </source>
</reference>
<accession>A0A5C6E3K8</accession>
<feature type="transmembrane region" description="Helical" evidence="2">
    <location>
        <begin position="115"/>
        <end position="136"/>
    </location>
</feature>
<keyword evidence="4" id="KW-1185">Reference proteome</keyword>
<dbReference type="Proteomes" id="UP000315471">
    <property type="component" value="Unassembled WGS sequence"/>
</dbReference>
<name>A0A5C6E3K8_9BACT</name>
<organism evidence="3 4">
    <name type="scientific">Novipirellula aureliae</name>
    <dbReference type="NCBI Taxonomy" id="2527966"/>
    <lineage>
        <taxon>Bacteria</taxon>
        <taxon>Pseudomonadati</taxon>
        <taxon>Planctomycetota</taxon>
        <taxon>Planctomycetia</taxon>
        <taxon>Pirellulales</taxon>
        <taxon>Pirellulaceae</taxon>
        <taxon>Novipirellula</taxon>
    </lineage>
</organism>
<feature type="compositionally biased region" description="Basic and acidic residues" evidence="1">
    <location>
        <begin position="669"/>
        <end position="705"/>
    </location>
</feature>
<gene>
    <name evidence="3" type="ORF">Q31b_23230</name>
</gene>
<feature type="compositionally biased region" description="Basic and acidic residues" evidence="1">
    <location>
        <begin position="650"/>
        <end position="661"/>
    </location>
</feature>
<evidence type="ECO:0000256" key="1">
    <source>
        <dbReference type="SAM" id="MobiDB-lite"/>
    </source>
</evidence>
<keyword evidence="2" id="KW-1133">Transmembrane helix</keyword>
<dbReference type="EMBL" id="SJPY01000003">
    <property type="protein sequence ID" value="TWU43285.1"/>
    <property type="molecule type" value="Genomic_DNA"/>
</dbReference>
<feature type="compositionally biased region" description="Low complexity" evidence="1">
    <location>
        <begin position="708"/>
        <end position="726"/>
    </location>
</feature>
<proteinExistence type="predicted"/>
<protein>
    <submittedName>
        <fullName evidence="3">Uncharacterized protein</fullName>
    </submittedName>
</protein>
<sequence>MNEPERIANQKDSGFCSVKATLEECPLAILAWKRHFPPISSILLRLLRPLSEKHLTIVVSLDDNRSTYCFSYDLSEITMTQFAATTTTANTTVNTTTGHTNHRFAETSSRHHQSLFLLFLFLILGCMCAFCVKSSAQAGGAGNGKIDVIPLVDAFKQENVINRMDRAARSFSRFREAPAGFSEGRVAQAYYKDYVPAMITQPDAYDKASKLTQQALDYLFAAQRSNTPSAPYILQWIFQGMQPIAEGNYSEIARINAVVALARLDERQADPSNQRPPLPLRRALPILIRLYENEANSEGVRAAALQGIRRHVVYTFPIISADDRTKLATLMNNLLSEPTPDDRTEKSHAFLQRYAVDILEYLRTDNGPAIAKELVSISTDLDRDNLIALHSAARFGAMKSEELAGQVPNAGEVVDSWTVRVWQAFRDEINYFDSLAPPAPAAMQPSSPESAIIEETKTPVRGTGRPTGGRMGGGRMGGGEMYDYGDEMDMGGGSMRGGGARPTRGGRSDMGMGMTEDYDFDMEGAGGMRGRRGAITTPEYDPQTLEIVASRKRLNHLFQQLYLGASGRPNVGENVGTGGLFSAVPEDQKRVVQQWLIEKMEPVLTLVNDRYILSNSEFYNVLLDQEEILRELAGEEAKRIIKEDLEKQGVKMDREEREARDSLGSPVPEDARPEDARPEDARPEDARPEDARPEDARPENARPENAEAENAAPGNAIPANAGAIPPVDENQVPNAGQPAAMPAGDGAPSIDAIEGFELP</sequence>
<evidence type="ECO:0000313" key="4">
    <source>
        <dbReference type="Proteomes" id="UP000315471"/>
    </source>
</evidence>
<dbReference type="AlphaFoldDB" id="A0A5C6E3K8"/>